<evidence type="ECO:0000256" key="3">
    <source>
        <dbReference type="ARBA" id="ARBA00023002"/>
    </source>
</evidence>
<dbReference type="Proteomes" id="UP000018144">
    <property type="component" value="Unassembled WGS sequence"/>
</dbReference>
<dbReference type="SUPFAM" id="SSF51735">
    <property type="entry name" value="NAD(P)-binding Rossmann-fold domains"/>
    <property type="match status" value="1"/>
</dbReference>
<dbReference type="Pfam" id="PF13561">
    <property type="entry name" value="adh_short_C2"/>
    <property type="match status" value="1"/>
</dbReference>
<dbReference type="InterPro" id="IPR036291">
    <property type="entry name" value="NAD(P)-bd_dom_sf"/>
</dbReference>
<evidence type="ECO:0000313" key="5">
    <source>
        <dbReference type="Proteomes" id="UP000018144"/>
    </source>
</evidence>
<dbReference type="OMA" id="NRMMNAN"/>
<reference evidence="4 5" key="1">
    <citation type="journal article" date="2013" name="PLoS Genet.">
        <title>The genome and development-dependent transcriptomes of Pyronema confluens: a window into fungal evolution.</title>
        <authorList>
            <person name="Traeger S."/>
            <person name="Altegoer F."/>
            <person name="Freitag M."/>
            <person name="Gabaldon T."/>
            <person name="Kempken F."/>
            <person name="Kumar A."/>
            <person name="Marcet-Houben M."/>
            <person name="Poggeler S."/>
            <person name="Stajich J.E."/>
            <person name="Nowrousian M."/>
        </authorList>
    </citation>
    <scope>NUCLEOTIDE SEQUENCE [LARGE SCALE GENOMIC DNA]</scope>
    <source>
        <strain evidence="5">CBS 100304</strain>
        <tissue evidence="4">Vegetative mycelium</tissue>
    </source>
</reference>
<dbReference type="PANTHER" id="PTHR43008:SF4">
    <property type="entry name" value="CHAIN DEHYDROGENASE, PUTATIVE (AFU_ORTHOLOGUE AFUA_4G08710)-RELATED"/>
    <property type="match status" value="1"/>
</dbReference>
<evidence type="ECO:0000313" key="4">
    <source>
        <dbReference type="EMBL" id="CCX31618.1"/>
    </source>
</evidence>
<dbReference type="EMBL" id="HF935622">
    <property type="protein sequence ID" value="CCX31618.1"/>
    <property type="molecule type" value="Genomic_DNA"/>
</dbReference>
<dbReference type="GO" id="GO:0050664">
    <property type="term" value="F:oxidoreductase activity, acting on NAD(P)H, oxygen as acceptor"/>
    <property type="evidence" value="ECO:0007669"/>
    <property type="project" value="TreeGrafter"/>
</dbReference>
<dbReference type="Gene3D" id="3.40.50.720">
    <property type="entry name" value="NAD(P)-binding Rossmann-like Domain"/>
    <property type="match status" value="1"/>
</dbReference>
<dbReference type="InterPro" id="IPR020904">
    <property type="entry name" value="Sc_DH/Rdtase_CS"/>
</dbReference>
<dbReference type="PANTHER" id="PTHR43008">
    <property type="entry name" value="BENZIL REDUCTASE"/>
    <property type="match status" value="1"/>
</dbReference>
<name>U4LI57_PYROM</name>
<dbReference type="PRINTS" id="PR00081">
    <property type="entry name" value="GDHRDH"/>
</dbReference>
<evidence type="ECO:0000256" key="2">
    <source>
        <dbReference type="ARBA" id="ARBA00022857"/>
    </source>
</evidence>
<dbReference type="GO" id="GO:0016616">
    <property type="term" value="F:oxidoreductase activity, acting on the CH-OH group of donors, NAD or NADP as acceptor"/>
    <property type="evidence" value="ECO:0007669"/>
    <property type="project" value="UniProtKB-ARBA"/>
</dbReference>
<proteinExistence type="inferred from homology"/>
<dbReference type="PRINTS" id="PR00080">
    <property type="entry name" value="SDRFAMILY"/>
</dbReference>
<keyword evidence="2" id="KW-0521">NADP</keyword>
<dbReference type="InterPro" id="IPR002347">
    <property type="entry name" value="SDR_fam"/>
</dbReference>
<dbReference type="eggNOG" id="KOG0725">
    <property type="taxonomic scope" value="Eukaryota"/>
</dbReference>
<dbReference type="PROSITE" id="PS00061">
    <property type="entry name" value="ADH_SHORT"/>
    <property type="match status" value="1"/>
</dbReference>
<dbReference type="FunFam" id="3.40.50.720:FF:000245">
    <property type="entry name" value="Short chain dehydrogenase, putative"/>
    <property type="match status" value="1"/>
</dbReference>
<comment type="similarity">
    <text evidence="1">Belongs to the short-chain dehydrogenases/reductases (SDR) family.</text>
</comment>
<protein>
    <submittedName>
        <fullName evidence="4">Similar to D-arabinitol 2-dehydrogenase [ribulose-forming] acc. no. P50166</fullName>
    </submittedName>
</protein>
<keyword evidence="5" id="KW-1185">Reference proteome</keyword>
<evidence type="ECO:0000256" key="1">
    <source>
        <dbReference type="ARBA" id="ARBA00006484"/>
    </source>
</evidence>
<organism evidence="4 5">
    <name type="scientific">Pyronema omphalodes (strain CBS 100304)</name>
    <name type="common">Pyronema confluens</name>
    <dbReference type="NCBI Taxonomy" id="1076935"/>
    <lineage>
        <taxon>Eukaryota</taxon>
        <taxon>Fungi</taxon>
        <taxon>Dikarya</taxon>
        <taxon>Ascomycota</taxon>
        <taxon>Pezizomycotina</taxon>
        <taxon>Pezizomycetes</taxon>
        <taxon>Pezizales</taxon>
        <taxon>Pyronemataceae</taxon>
        <taxon>Pyronema</taxon>
    </lineage>
</organism>
<dbReference type="AlphaFoldDB" id="U4LI57"/>
<keyword evidence="3" id="KW-0560">Oxidoreductase</keyword>
<sequence>MPSLLPSLLPRTLRSIPRLTPASLTPRIAILPRCTPTLAVTRTMATVPSTTKTPHTSASSTPLPMLPEFALTDNIILVTGGARGLGLTQSSAFISAGATVYVLDRLEEPDKDFVRLREKVGGEVLHYRHLDVTSPDTLQKTIRSIGEHHGRIDGLLAAAGINIDKPALEYSKSEVDRVFEVNATGVLLTAQAVAAEMIRHGNGGSIVLVASMSGTVANRELPCAAYNASKAAVLQMARNLAAEWGEHNIRVNTLSPGYILTPMTEHDFKRPERERQLSGANMLGRLSTPEEYRGAALFLLSGASSFMTGADLRIDGGHSAW</sequence>
<dbReference type="OrthoDB" id="1669814at2759"/>
<accession>U4LI57</accession>
<dbReference type="STRING" id="1076935.U4LI57"/>
<gene>
    <name evidence="4" type="ORF">PCON_11085</name>
</gene>